<sequence>MICRIRRRSARPLDLLRYLFGPGERGEHDNPRLVGAWARAAVGGVHELARSAQGFSVVRLSRLLDQPVAAAISPPRRPVWHCSVHNHPADPTLSDQQWGAIAAEFTAAVGLASPADDAGARWVAVRHGLDHIHIVATLVGQDGATVWTRNDYHRCQRLARDLERRLGLFQLGATSARNAA</sequence>
<dbReference type="RefSeq" id="WP_124771647.1">
    <property type="nucleotide sequence ID" value="NZ_JBEZFR010000029.1"/>
</dbReference>
<dbReference type="OrthoDB" id="4382201at2"/>
<name>A0A3N9WXV6_9ACTN</name>
<evidence type="ECO:0000313" key="2">
    <source>
        <dbReference type="EMBL" id="RQX05705.1"/>
    </source>
</evidence>
<proteinExistence type="predicted"/>
<reference evidence="2 3" key="1">
    <citation type="submission" date="2018-05" db="EMBL/GenBank/DDBJ databases">
        <title>Micromonospora from Atacama Desert.</title>
        <authorList>
            <person name="Carro L."/>
            <person name="Goodfellow M."/>
            <person name="Klenk H.-P."/>
        </authorList>
    </citation>
    <scope>NUCLEOTIDE SEQUENCE [LARGE SCALE GENOMIC DNA]</scope>
    <source>
        <strain evidence="2 3">LB39</strain>
    </source>
</reference>
<dbReference type="EMBL" id="QGSZ01000150">
    <property type="protein sequence ID" value="RQX05705.1"/>
    <property type="molecule type" value="Genomic_DNA"/>
</dbReference>
<dbReference type="InterPro" id="IPR005094">
    <property type="entry name" value="Endonuclease_MobA/VirD2"/>
</dbReference>
<evidence type="ECO:0000259" key="1">
    <source>
        <dbReference type="Pfam" id="PF03432"/>
    </source>
</evidence>
<dbReference type="Pfam" id="PF03432">
    <property type="entry name" value="Relaxase"/>
    <property type="match status" value="1"/>
</dbReference>
<accession>A0A3N9WXV6</accession>
<protein>
    <recommendedName>
        <fullName evidence="1">MobA/VirD2-like nuclease domain-containing protein</fullName>
    </recommendedName>
</protein>
<gene>
    <name evidence="2" type="ORF">DLJ59_06800</name>
</gene>
<keyword evidence="3" id="KW-1185">Reference proteome</keyword>
<evidence type="ECO:0000313" key="3">
    <source>
        <dbReference type="Proteomes" id="UP000282312"/>
    </source>
</evidence>
<organism evidence="2 3">
    <name type="scientific">Micromonospora inaquosa</name>
    <dbReference type="NCBI Taxonomy" id="2203716"/>
    <lineage>
        <taxon>Bacteria</taxon>
        <taxon>Bacillati</taxon>
        <taxon>Actinomycetota</taxon>
        <taxon>Actinomycetes</taxon>
        <taxon>Micromonosporales</taxon>
        <taxon>Micromonosporaceae</taxon>
        <taxon>Micromonospora</taxon>
    </lineage>
</organism>
<feature type="domain" description="MobA/VirD2-like nuclease" evidence="1">
    <location>
        <begin position="76"/>
        <end position="168"/>
    </location>
</feature>
<dbReference type="Proteomes" id="UP000282312">
    <property type="component" value="Unassembled WGS sequence"/>
</dbReference>
<comment type="caution">
    <text evidence="2">The sequence shown here is derived from an EMBL/GenBank/DDBJ whole genome shotgun (WGS) entry which is preliminary data.</text>
</comment>
<dbReference type="AlphaFoldDB" id="A0A3N9WXV6"/>